<evidence type="ECO:0000313" key="2">
    <source>
        <dbReference type="EMBL" id="CAF9938844.1"/>
    </source>
</evidence>
<feature type="region of interest" description="Disordered" evidence="1">
    <location>
        <begin position="62"/>
        <end position="137"/>
    </location>
</feature>
<dbReference type="AlphaFoldDB" id="A0A8H3J187"/>
<dbReference type="Proteomes" id="UP000664534">
    <property type="component" value="Unassembled WGS sequence"/>
</dbReference>
<evidence type="ECO:0008006" key="4">
    <source>
        <dbReference type="Google" id="ProtNLM"/>
    </source>
</evidence>
<sequence length="137" mass="14571">MSQLTEKELQLFAALIKNGNINDHVDWDQAARDSGYKDSKNAKVMWGRLSKKFADAAAALAGAAKGENNNSGEGSATVPVTPKKKRKAVDTDSADSLLAKRGRPTKKTKGVTTKAKPEGLASEAETVVKQQGEEEAT</sequence>
<dbReference type="OrthoDB" id="5430650at2759"/>
<name>A0A8H3J187_9LECA</name>
<gene>
    <name evidence="2" type="ORF">IMSHALPRED_001105</name>
</gene>
<feature type="compositionally biased region" description="Basic residues" evidence="1">
    <location>
        <begin position="100"/>
        <end position="109"/>
    </location>
</feature>
<protein>
    <recommendedName>
        <fullName evidence="4">Myb-like domain-containing protein</fullName>
    </recommendedName>
</protein>
<keyword evidence="3" id="KW-1185">Reference proteome</keyword>
<proteinExistence type="predicted"/>
<evidence type="ECO:0000256" key="1">
    <source>
        <dbReference type="SAM" id="MobiDB-lite"/>
    </source>
</evidence>
<organism evidence="2 3">
    <name type="scientific">Imshaugia aleurites</name>
    <dbReference type="NCBI Taxonomy" id="172621"/>
    <lineage>
        <taxon>Eukaryota</taxon>
        <taxon>Fungi</taxon>
        <taxon>Dikarya</taxon>
        <taxon>Ascomycota</taxon>
        <taxon>Pezizomycotina</taxon>
        <taxon>Lecanoromycetes</taxon>
        <taxon>OSLEUM clade</taxon>
        <taxon>Lecanoromycetidae</taxon>
        <taxon>Lecanorales</taxon>
        <taxon>Lecanorineae</taxon>
        <taxon>Parmeliaceae</taxon>
        <taxon>Imshaugia</taxon>
    </lineage>
</organism>
<reference evidence="2" key="1">
    <citation type="submission" date="2021-03" db="EMBL/GenBank/DDBJ databases">
        <authorList>
            <person name="Tagirdzhanova G."/>
        </authorList>
    </citation>
    <scope>NUCLEOTIDE SEQUENCE</scope>
</reference>
<accession>A0A8H3J187</accession>
<evidence type="ECO:0000313" key="3">
    <source>
        <dbReference type="Proteomes" id="UP000664534"/>
    </source>
</evidence>
<comment type="caution">
    <text evidence="2">The sequence shown here is derived from an EMBL/GenBank/DDBJ whole genome shotgun (WGS) entry which is preliminary data.</text>
</comment>
<dbReference type="EMBL" id="CAJPDT010000112">
    <property type="protein sequence ID" value="CAF9938844.1"/>
    <property type="molecule type" value="Genomic_DNA"/>
</dbReference>